<protein>
    <recommendedName>
        <fullName evidence="3">Enoyl-CoA hydratase</fullName>
    </recommendedName>
</protein>
<dbReference type="InterPro" id="IPR029045">
    <property type="entry name" value="ClpP/crotonase-like_dom_sf"/>
</dbReference>
<dbReference type="AlphaFoldDB" id="A0A7S1SSC2"/>
<name>A0A7S1SSC2_9CHLO</name>
<dbReference type="CDD" id="cd06558">
    <property type="entry name" value="crotonase-like"/>
    <property type="match status" value="1"/>
</dbReference>
<reference evidence="2" key="1">
    <citation type="submission" date="2021-01" db="EMBL/GenBank/DDBJ databases">
        <authorList>
            <person name="Corre E."/>
            <person name="Pelletier E."/>
            <person name="Niang G."/>
            <person name="Scheremetjew M."/>
            <person name="Finn R."/>
            <person name="Kale V."/>
            <person name="Holt S."/>
            <person name="Cochrane G."/>
            <person name="Meng A."/>
            <person name="Brown T."/>
            <person name="Cohen L."/>
        </authorList>
    </citation>
    <scope>NUCLEOTIDE SEQUENCE</scope>
    <source>
        <strain evidence="2">PLY429</strain>
    </source>
</reference>
<sequence length="266" mass="28913">MRFVVVERVLDGRAAVVTLNRPEARNAINRQLGKELAACLAELRDDAALRAVIITGAGAAFSAGVDLKDPLFADPEVMTRGWIQGPRNYLWQMQQFQVPLLAAVNGPCVTGAMEIALQCDIIIASTKALFRDTHSTYGIPPAGGMSQILQRMIGLQRARYMSLTGAKVDGATAYEWGLACMVVEPEELMAKARAVAGVIAEKDRATTATFRRLIDEGQGRSMQEALDYEIDTVLTKYAEMGSGGGSTQERLSDAFAAQQRRVRSKM</sequence>
<gene>
    <name evidence="2" type="ORF">TCHU04912_LOCUS9812</name>
</gene>
<dbReference type="Gene3D" id="3.90.226.10">
    <property type="entry name" value="2-enoyl-CoA Hydratase, Chain A, domain 1"/>
    <property type="match status" value="1"/>
</dbReference>
<evidence type="ECO:0008006" key="3">
    <source>
        <dbReference type="Google" id="ProtNLM"/>
    </source>
</evidence>
<dbReference type="SUPFAM" id="SSF52096">
    <property type="entry name" value="ClpP/crotonase"/>
    <property type="match status" value="1"/>
</dbReference>
<organism evidence="2">
    <name type="scientific">Tetraselmis chuii</name>
    <dbReference type="NCBI Taxonomy" id="63592"/>
    <lineage>
        <taxon>Eukaryota</taxon>
        <taxon>Viridiplantae</taxon>
        <taxon>Chlorophyta</taxon>
        <taxon>core chlorophytes</taxon>
        <taxon>Chlorodendrophyceae</taxon>
        <taxon>Chlorodendrales</taxon>
        <taxon>Chlorodendraceae</taxon>
        <taxon>Tetraselmis</taxon>
    </lineage>
</organism>
<evidence type="ECO:0000313" key="2">
    <source>
        <dbReference type="EMBL" id="CAD9207576.1"/>
    </source>
</evidence>
<dbReference type="PANTHER" id="PTHR43802">
    <property type="entry name" value="ENOYL-COA HYDRATASE"/>
    <property type="match status" value="1"/>
</dbReference>
<dbReference type="EMBL" id="HBGG01019000">
    <property type="protein sequence ID" value="CAD9207576.1"/>
    <property type="molecule type" value="Transcribed_RNA"/>
</dbReference>
<dbReference type="PANTHER" id="PTHR43802:SF1">
    <property type="entry name" value="IP11341P-RELATED"/>
    <property type="match status" value="1"/>
</dbReference>
<dbReference type="Pfam" id="PF00378">
    <property type="entry name" value="ECH_1"/>
    <property type="match status" value="1"/>
</dbReference>
<dbReference type="InterPro" id="IPR001753">
    <property type="entry name" value="Enoyl-CoA_hydra/iso"/>
</dbReference>
<evidence type="ECO:0000256" key="1">
    <source>
        <dbReference type="ARBA" id="ARBA00005254"/>
    </source>
</evidence>
<comment type="similarity">
    <text evidence="1">Belongs to the enoyl-CoA hydratase/isomerase family.</text>
</comment>
<proteinExistence type="inferred from homology"/>
<accession>A0A7S1SSC2</accession>